<evidence type="ECO:0000313" key="2">
    <source>
        <dbReference type="EMBL" id="VAX27485.1"/>
    </source>
</evidence>
<dbReference type="SUPFAM" id="SSF51726">
    <property type="entry name" value="UROD/MetE-like"/>
    <property type="match status" value="1"/>
</dbReference>
<sequence>MKSRERVKKAIKFQNPDRVPISHAILPVAQLKYGEALNDILASVHEDFGWGFLPDLKREDYSPIYKAGKNYDDFGTLWNVEVEGICGIPVEYPFADWDKYDVYKWPDFGAGPPKARQYSGHMVGISEDYYARGGWITFFEQMQQLRGMEDLLMDIVYQSKEVFRLIEDMLEFNLNYIDKWLAHEYDGLHFADDWGAQNALIISPQQWREFFKPAYIKMFDKVKSAGLDVHFHSDGQIKEIIPDLIDIGVDVLNCQASVVGLDVLKKEFAGKICFRTDLNRQSVMPFGTPEEVKDHILEVFNSLGTPDGGIIACGEIGPDIPLENIKAMYETFMSYNN</sequence>
<organism evidence="2">
    <name type="scientific">hydrothermal vent metagenome</name>
    <dbReference type="NCBI Taxonomy" id="652676"/>
    <lineage>
        <taxon>unclassified sequences</taxon>
        <taxon>metagenomes</taxon>
        <taxon>ecological metagenomes</taxon>
    </lineage>
</organism>
<dbReference type="PANTHER" id="PTHR47099:SF1">
    <property type="entry name" value="METHYLCOBAMIDE:COM METHYLTRANSFERASE MTBA"/>
    <property type="match status" value="1"/>
</dbReference>
<dbReference type="AlphaFoldDB" id="A0A3B1D6W0"/>
<protein>
    <recommendedName>
        <fullName evidence="1">Uroporphyrinogen decarboxylase (URO-D) domain-containing protein</fullName>
    </recommendedName>
</protein>
<name>A0A3B1D6W0_9ZZZZ</name>
<dbReference type="GO" id="GO:0006779">
    <property type="term" value="P:porphyrin-containing compound biosynthetic process"/>
    <property type="evidence" value="ECO:0007669"/>
    <property type="project" value="InterPro"/>
</dbReference>
<dbReference type="PANTHER" id="PTHR47099">
    <property type="entry name" value="METHYLCOBAMIDE:COM METHYLTRANSFERASE MTBA"/>
    <property type="match status" value="1"/>
</dbReference>
<dbReference type="InterPro" id="IPR052024">
    <property type="entry name" value="Methanogen_methyltrans"/>
</dbReference>
<dbReference type="Pfam" id="PF01208">
    <property type="entry name" value="URO-D"/>
    <property type="match status" value="1"/>
</dbReference>
<gene>
    <name evidence="2" type="ORF">MNBD_IGNAVI01-2912</name>
</gene>
<evidence type="ECO:0000259" key="1">
    <source>
        <dbReference type="Pfam" id="PF01208"/>
    </source>
</evidence>
<feature type="domain" description="Uroporphyrinogen decarboxylase (URO-D)" evidence="1">
    <location>
        <begin position="144"/>
        <end position="332"/>
    </location>
</feature>
<accession>A0A3B1D6W0</accession>
<dbReference type="InterPro" id="IPR038071">
    <property type="entry name" value="UROD/MetE-like_sf"/>
</dbReference>
<dbReference type="Gene3D" id="3.20.20.210">
    <property type="match status" value="1"/>
</dbReference>
<dbReference type="InterPro" id="IPR000257">
    <property type="entry name" value="Uroporphyrinogen_deCOase"/>
</dbReference>
<proteinExistence type="predicted"/>
<reference evidence="2" key="1">
    <citation type="submission" date="2018-06" db="EMBL/GenBank/DDBJ databases">
        <authorList>
            <person name="Zhirakovskaya E."/>
        </authorList>
    </citation>
    <scope>NUCLEOTIDE SEQUENCE</scope>
</reference>
<dbReference type="EMBL" id="UOGD01000385">
    <property type="protein sequence ID" value="VAX27485.1"/>
    <property type="molecule type" value="Genomic_DNA"/>
</dbReference>
<dbReference type="GO" id="GO:0004853">
    <property type="term" value="F:uroporphyrinogen decarboxylase activity"/>
    <property type="evidence" value="ECO:0007669"/>
    <property type="project" value="InterPro"/>
</dbReference>